<evidence type="ECO:0000256" key="6">
    <source>
        <dbReference type="ARBA" id="ARBA00022679"/>
    </source>
</evidence>
<evidence type="ECO:0000256" key="13">
    <source>
        <dbReference type="SAM" id="Phobius"/>
    </source>
</evidence>
<feature type="transmembrane region" description="Helical" evidence="13">
    <location>
        <begin position="708"/>
        <end position="726"/>
    </location>
</feature>
<keyword evidence="6" id="KW-0808">Transferase</keyword>
<dbReference type="RefSeq" id="WP_329407285.1">
    <property type="nucleotide sequence ID" value="NZ_CP109441.1"/>
</dbReference>
<dbReference type="Proteomes" id="UP001432062">
    <property type="component" value="Chromosome"/>
</dbReference>
<dbReference type="Pfam" id="PF00359">
    <property type="entry name" value="PTS_EIIA_2"/>
    <property type="match status" value="1"/>
</dbReference>
<reference evidence="17" key="1">
    <citation type="submission" date="2022-10" db="EMBL/GenBank/DDBJ databases">
        <title>The complete genomes of actinobacterial strains from the NBC collection.</title>
        <authorList>
            <person name="Joergensen T.S."/>
            <person name="Alvarez Arevalo M."/>
            <person name="Sterndorff E.B."/>
            <person name="Faurdal D."/>
            <person name="Vuksanovic O."/>
            <person name="Mourched A.-S."/>
            <person name="Charusanti P."/>
            <person name="Shaw S."/>
            <person name="Blin K."/>
            <person name="Weber T."/>
        </authorList>
    </citation>
    <scope>NUCLEOTIDE SEQUENCE</scope>
    <source>
        <strain evidence="17">NBC_01482</strain>
    </source>
</reference>
<keyword evidence="2" id="KW-0813">Transport</keyword>
<keyword evidence="8 13" id="KW-0812">Transmembrane</keyword>
<dbReference type="NCBIfam" id="TIGR00829">
    <property type="entry name" value="FRU"/>
    <property type="match status" value="1"/>
</dbReference>
<dbReference type="InterPro" id="IPR002178">
    <property type="entry name" value="PTS_EIIA_type-2_dom"/>
</dbReference>
<dbReference type="PANTHER" id="PTHR30505:SF0">
    <property type="entry name" value="FRUCTOSE-LIKE PTS SYSTEM EIIBC COMPONENT-RELATED"/>
    <property type="match status" value="1"/>
</dbReference>
<accession>A0ABZ1YMH2</accession>
<feature type="compositionally biased region" description="Low complexity" evidence="12">
    <location>
        <begin position="165"/>
        <end position="174"/>
    </location>
</feature>
<feature type="compositionally biased region" description="Low complexity" evidence="12">
    <location>
        <begin position="257"/>
        <end position="276"/>
    </location>
</feature>
<evidence type="ECO:0000256" key="5">
    <source>
        <dbReference type="ARBA" id="ARBA00022597"/>
    </source>
</evidence>
<evidence type="ECO:0000256" key="2">
    <source>
        <dbReference type="ARBA" id="ARBA00022448"/>
    </source>
</evidence>
<feature type="compositionally biased region" description="Low complexity" evidence="12">
    <location>
        <begin position="203"/>
        <end position="217"/>
    </location>
</feature>
<dbReference type="PANTHER" id="PTHR30505">
    <property type="entry name" value="FRUCTOSE-LIKE PERMEASE"/>
    <property type="match status" value="1"/>
</dbReference>
<feature type="transmembrane region" description="Helical" evidence="13">
    <location>
        <begin position="473"/>
        <end position="502"/>
    </location>
</feature>
<dbReference type="NCBIfam" id="TIGR00848">
    <property type="entry name" value="fruA"/>
    <property type="match status" value="1"/>
</dbReference>
<gene>
    <name evidence="17" type="ORF">OG563_35180</name>
</gene>
<dbReference type="InterPro" id="IPR003353">
    <property type="entry name" value="PTS_IIB_fruc"/>
</dbReference>
<feature type="transmembrane region" description="Helical" evidence="13">
    <location>
        <begin position="598"/>
        <end position="617"/>
    </location>
</feature>
<feature type="transmembrane region" description="Helical" evidence="13">
    <location>
        <begin position="638"/>
        <end position="658"/>
    </location>
</feature>
<keyword evidence="5" id="KW-0762">Sugar transport</keyword>
<evidence type="ECO:0000256" key="4">
    <source>
        <dbReference type="ARBA" id="ARBA00022553"/>
    </source>
</evidence>
<feature type="domain" description="PTS EIIB type-2" evidence="15">
    <location>
        <begin position="293"/>
        <end position="388"/>
    </location>
</feature>
<evidence type="ECO:0000313" key="17">
    <source>
        <dbReference type="EMBL" id="WUV44378.1"/>
    </source>
</evidence>
<evidence type="ECO:0000256" key="12">
    <source>
        <dbReference type="SAM" id="MobiDB-lite"/>
    </source>
</evidence>
<feature type="domain" description="PTS EIIC type-2" evidence="16">
    <location>
        <begin position="419"/>
        <end position="771"/>
    </location>
</feature>
<feature type="domain" description="PTS EIIA type-2" evidence="14">
    <location>
        <begin position="7"/>
        <end position="151"/>
    </location>
</feature>
<dbReference type="Gene3D" id="3.40.930.10">
    <property type="entry name" value="Mannitol-specific EII, Chain A"/>
    <property type="match status" value="1"/>
</dbReference>
<dbReference type="InterPro" id="IPR036095">
    <property type="entry name" value="PTS_EIIB-like_sf"/>
</dbReference>
<evidence type="ECO:0000256" key="1">
    <source>
        <dbReference type="ARBA" id="ARBA00004429"/>
    </source>
</evidence>
<feature type="transmembrane region" description="Helical" evidence="13">
    <location>
        <begin position="678"/>
        <end position="696"/>
    </location>
</feature>
<keyword evidence="10 13" id="KW-1133">Transmembrane helix</keyword>
<keyword evidence="9" id="KW-0418">Kinase</keyword>
<dbReference type="SUPFAM" id="SSF52794">
    <property type="entry name" value="PTS system IIB component-like"/>
    <property type="match status" value="1"/>
</dbReference>
<evidence type="ECO:0000256" key="11">
    <source>
        <dbReference type="ARBA" id="ARBA00023136"/>
    </source>
</evidence>
<dbReference type="InterPro" id="IPR013011">
    <property type="entry name" value="PTS_EIIB_2"/>
</dbReference>
<dbReference type="SUPFAM" id="SSF55804">
    <property type="entry name" value="Phoshotransferase/anion transport protein"/>
    <property type="match status" value="1"/>
</dbReference>
<feature type="compositionally biased region" description="Polar residues" evidence="12">
    <location>
        <begin position="175"/>
        <end position="191"/>
    </location>
</feature>
<keyword evidence="7" id="KW-0598">Phosphotransferase system</keyword>
<dbReference type="PROSITE" id="PS51104">
    <property type="entry name" value="PTS_EIIC_TYPE_2"/>
    <property type="match status" value="1"/>
</dbReference>
<dbReference type="CDD" id="cd05569">
    <property type="entry name" value="PTS_IIB_fructose"/>
    <property type="match status" value="1"/>
</dbReference>
<evidence type="ECO:0000259" key="15">
    <source>
        <dbReference type="PROSITE" id="PS51099"/>
    </source>
</evidence>
<dbReference type="Gene3D" id="3.40.50.2300">
    <property type="match status" value="1"/>
</dbReference>
<keyword evidence="18" id="KW-1185">Reference proteome</keyword>
<dbReference type="InterPro" id="IPR016152">
    <property type="entry name" value="PTrfase/Anion_transptr"/>
</dbReference>
<evidence type="ECO:0000256" key="9">
    <source>
        <dbReference type="ARBA" id="ARBA00022777"/>
    </source>
</evidence>
<feature type="transmembrane region" description="Helical" evidence="13">
    <location>
        <begin position="556"/>
        <end position="578"/>
    </location>
</feature>
<keyword evidence="3" id="KW-1003">Cell membrane</keyword>
<dbReference type="InterPro" id="IPR004715">
    <property type="entry name" value="PTS_IIA_fruc"/>
</dbReference>
<protein>
    <submittedName>
        <fullName evidence="17">Fructose-specific PTS transporter subunit EIIC</fullName>
    </submittedName>
</protein>
<dbReference type="InterPro" id="IPR050864">
    <property type="entry name" value="Bacterial_PTS_Sugar_Transport"/>
</dbReference>
<dbReference type="EMBL" id="CP109441">
    <property type="protein sequence ID" value="WUV44378.1"/>
    <property type="molecule type" value="Genomic_DNA"/>
</dbReference>
<evidence type="ECO:0000259" key="16">
    <source>
        <dbReference type="PROSITE" id="PS51104"/>
    </source>
</evidence>
<dbReference type="InterPro" id="IPR006327">
    <property type="entry name" value="PTS_IIC_fruc"/>
</dbReference>
<comment type="subcellular location">
    <subcellularLocation>
        <location evidence="1">Cell inner membrane</location>
        <topology evidence="1">Multi-pass membrane protein</topology>
    </subcellularLocation>
</comment>
<name>A0ABZ1YMH2_9NOCA</name>
<proteinExistence type="predicted"/>
<feature type="transmembrane region" description="Helical" evidence="13">
    <location>
        <begin position="514"/>
        <end position="544"/>
    </location>
</feature>
<dbReference type="InterPro" id="IPR013014">
    <property type="entry name" value="PTS_EIIC_2"/>
</dbReference>
<evidence type="ECO:0000259" key="14">
    <source>
        <dbReference type="PROSITE" id="PS51094"/>
    </source>
</evidence>
<dbReference type="InterPro" id="IPR003501">
    <property type="entry name" value="PTS_EIIB_2/3"/>
</dbReference>
<sequence>MAHSPDSIITTELISLDTDLGSAKETVIAALAQRLTDNGRATSAETLRDAALARESQSATGLPGGIAIPHCRNAAVTSASLGFARLEPAVDFGAADGPADLVFLIAAPEGAGVEHMKLLSSLARALVRPEFVSSLRGAASADEVVSLVTDVLTQKPAMTPKTRAVDSVSSDAASNGTAANGAITQAPSGSAPTPEAAPDSASTPQTTPNGTPPTAAASIGAPAQDPGSNRTPTDAAVSNGASASRAASKGTTPAREPNSNSAPSAAAGLGSSDSAATPAPDGVSADALAGQTIVAITACPTGIAHTYMAADSLVAAGDRAGVAVHVETQGSSGSTPLSSETIAAASAVIFATDVGVRGRERFAGKPVIESGVKRAINEPDTMVADALRAALDPTAATVAGSAPSEGVSASAALGWGTRLRQILLTGVSYMIPFVAAGGLLIALGFLFGGYEIADHAKKIVLDNSLTALPDGGLPTYLGAVLFQLGSLAFSFLVPALAGYIAFAIADRPGLAPGFTAGAVAVFVGAGFLGGLVGGLIAGFAALWVAKLPTPQWARGLMPVVVIPLFASLLVGALMFIFLGKPLAAITSGLTNWLNSLTGTSALALGAILGLMMCFDLGGPVNKAAYSFAVAGLSVTDPASLRIMAAVMAAGMVPPLAMALATVLRPRLFTTAERENGKAAWLLGASFISEGAIPFAAADPLRVIPSMMAGGAVTGALIMATGTTLSAPHGGIFVFFAVGHIVWFLAALVAGTAVAALCVTAAKEFIKPRTPALATA</sequence>
<evidence type="ECO:0000256" key="7">
    <source>
        <dbReference type="ARBA" id="ARBA00022683"/>
    </source>
</evidence>
<dbReference type="CDD" id="cd00211">
    <property type="entry name" value="PTS_IIA_fru"/>
    <property type="match status" value="1"/>
</dbReference>
<dbReference type="PROSITE" id="PS51099">
    <property type="entry name" value="PTS_EIIB_TYPE_2"/>
    <property type="match status" value="1"/>
</dbReference>
<evidence type="ECO:0000256" key="8">
    <source>
        <dbReference type="ARBA" id="ARBA00022692"/>
    </source>
</evidence>
<organism evidence="17 18">
    <name type="scientific">Nocardia vinacea</name>
    <dbReference type="NCBI Taxonomy" id="96468"/>
    <lineage>
        <taxon>Bacteria</taxon>
        <taxon>Bacillati</taxon>
        <taxon>Actinomycetota</taxon>
        <taxon>Actinomycetes</taxon>
        <taxon>Mycobacteriales</taxon>
        <taxon>Nocardiaceae</taxon>
        <taxon>Nocardia</taxon>
    </lineage>
</organism>
<keyword evidence="4" id="KW-0597">Phosphoprotein</keyword>
<keyword evidence="11 13" id="KW-0472">Membrane</keyword>
<feature type="region of interest" description="Disordered" evidence="12">
    <location>
        <begin position="159"/>
        <end position="280"/>
    </location>
</feature>
<feature type="transmembrane region" description="Helical" evidence="13">
    <location>
        <begin position="429"/>
        <end position="452"/>
    </location>
</feature>
<evidence type="ECO:0000256" key="10">
    <source>
        <dbReference type="ARBA" id="ARBA00022989"/>
    </source>
</evidence>
<dbReference type="PROSITE" id="PS51094">
    <property type="entry name" value="PTS_EIIA_TYPE_2"/>
    <property type="match status" value="1"/>
</dbReference>
<evidence type="ECO:0000313" key="18">
    <source>
        <dbReference type="Proteomes" id="UP001432062"/>
    </source>
</evidence>
<dbReference type="Pfam" id="PF02302">
    <property type="entry name" value="PTS_IIB"/>
    <property type="match status" value="1"/>
</dbReference>
<evidence type="ECO:0000256" key="3">
    <source>
        <dbReference type="ARBA" id="ARBA00022475"/>
    </source>
</evidence>
<feature type="transmembrane region" description="Helical" evidence="13">
    <location>
        <begin position="732"/>
        <end position="758"/>
    </location>
</feature>
<dbReference type="NCBIfam" id="TIGR01427">
    <property type="entry name" value="PTS_IIC_fructo"/>
    <property type="match status" value="1"/>
</dbReference>